<dbReference type="AlphaFoldDB" id="A0A1G9A3J1"/>
<evidence type="ECO:0000313" key="2">
    <source>
        <dbReference type="Proteomes" id="UP000199382"/>
    </source>
</evidence>
<dbReference type="EMBL" id="FNEK01000034">
    <property type="protein sequence ID" value="SDK21886.1"/>
    <property type="molecule type" value="Genomic_DNA"/>
</dbReference>
<organism evidence="1 2">
    <name type="scientific">Aliiruegeria lutimaris</name>
    <dbReference type="NCBI Taxonomy" id="571298"/>
    <lineage>
        <taxon>Bacteria</taxon>
        <taxon>Pseudomonadati</taxon>
        <taxon>Pseudomonadota</taxon>
        <taxon>Alphaproteobacteria</taxon>
        <taxon>Rhodobacterales</taxon>
        <taxon>Roseobacteraceae</taxon>
        <taxon>Aliiruegeria</taxon>
    </lineage>
</organism>
<protein>
    <submittedName>
        <fullName evidence="1">Uncharacterized protein</fullName>
    </submittedName>
</protein>
<dbReference type="RefSeq" id="WP_170844597.1">
    <property type="nucleotide sequence ID" value="NZ_FNEK01000034.1"/>
</dbReference>
<proteinExistence type="predicted"/>
<gene>
    <name evidence="1" type="ORF">SAMN04488026_103425</name>
</gene>
<dbReference type="STRING" id="571298.SAMN04488026_103425"/>
<dbReference type="Proteomes" id="UP000199382">
    <property type="component" value="Unassembled WGS sequence"/>
</dbReference>
<sequence length="48" mass="5690">MNNERRWLESVLKAAEESTVVMPWARGTRRKEMISRRIEMEEPDVLSA</sequence>
<accession>A0A1G9A3J1</accession>
<keyword evidence="2" id="KW-1185">Reference proteome</keyword>
<name>A0A1G9A3J1_9RHOB</name>
<reference evidence="1 2" key="1">
    <citation type="submission" date="2016-10" db="EMBL/GenBank/DDBJ databases">
        <authorList>
            <person name="de Groot N.N."/>
        </authorList>
    </citation>
    <scope>NUCLEOTIDE SEQUENCE [LARGE SCALE GENOMIC DNA]</scope>
    <source>
        <strain evidence="1 2">DSM 25294</strain>
    </source>
</reference>
<evidence type="ECO:0000313" key="1">
    <source>
        <dbReference type="EMBL" id="SDK21886.1"/>
    </source>
</evidence>